<dbReference type="Gene3D" id="1.10.260.40">
    <property type="entry name" value="lambda repressor-like DNA-binding domains"/>
    <property type="match status" value="1"/>
</dbReference>
<organism evidence="5 6">
    <name type="scientific">Streptomyces actuosus</name>
    <dbReference type="NCBI Taxonomy" id="1885"/>
    <lineage>
        <taxon>Bacteria</taxon>
        <taxon>Bacillati</taxon>
        <taxon>Actinomycetota</taxon>
        <taxon>Actinomycetes</taxon>
        <taxon>Kitasatosporales</taxon>
        <taxon>Streptomycetaceae</taxon>
        <taxon>Streptomyces</taxon>
    </lineage>
</organism>
<dbReference type="CDD" id="cd00093">
    <property type="entry name" value="HTH_XRE"/>
    <property type="match status" value="1"/>
</dbReference>
<feature type="domain" description="HTH cro/C1-type" evidence="4">
    <location>
        <begin position="26"/>
        <end position="78"/>
    </location>
</feature>
<dbReference type="SMART" id="SM00530">
    <property type="entry name" value="HTH_XRE"/>
    <property type="match status" value="1"/>
</dbReference>
<evidence type="ECO:0000259" key="4">
    <source>
        <dbReference type="PROSITE" id="PS50943"/>
    </source>
</evidence>
<dbReference type="AlphaFoldDB" id="A0A2U9P243"/>
<dbReference type="OrthoDB" id="9814751at2"/>
<accession>A0A2U9P243</accession>
<proteinExistence type="predicted"/>
<dbReference type="Pfam" id="PF01381">
    <property type="entry name" value="HTH_3"/>
    <property type="match status" value="1"/>
</dbReference>
<dbReference type="KEGG" id="sact:DMT42_13285"/>
<dbReference type="Proteomes" id="UP000247634">
    <property type="component" value="Chromosome"/>
</dbReference>
<sequence length="79" mass="8759">MPATTAEKIRSRLGVRLELPQPAERRRLREAAGLSQQEVADAIGVTRAAVGHWETGLRSPRGRLLAEYVDVIRVLRESA</sequence>
<dbReference type="EMBL" id="CP029788">
    <property type="protein sequence ID" value="AWT43198.1"/>
    <property type="molecule type" value="Genomic_DNA"/>
</dbReference>
<keyword evidence="1" id="KW-0805">Transcription regulation</keyword>
<gene>
    <name evidence="5" type="ORF">DMT42_13285</name>
</gene>
<dbReference type="PROSITE" id="PS50943">
    <property type="entry name" value="HTH_CROC1"/>
    <property type="match status" value="1"/>
</dbReference>
<dbReference type="PANTHER" id="PTHR36511">
    <property type="entry name" value="MERR FAMILY BACTERIAL REGULATORY PROTEIN"/>
    <property type="match status" value="1"/>
</dbReference>
<evidence type="ECO:0000256" key="1">
    <source>
        <dbReference type="ARBA" id="ARBA00023015"/>
    </source>
</evidence>
<name>A0A2U9P243_STRAS</name>
<dbReference type="InterPro" id="IPR001387">
    <property type="entry name" value="Cro/C1-type_HTH"/>
</dbReference>
<dbReference type="PANTHER" id="PTHR36511:SF3">
    <property type="entry name" value="ANTITOXIN HIGA-2"/>
    <property type="match status" value="1"/>
</dbReference>
<protein>
    <recommendedName>
        <fullName evidence="4">HTH cro/C1-type domain-containing protein</fullName>
    </recommendedName>
</protein>
<dbReference type="SUPFAM" id="SSF47413">
    <property type="entry name" value="lambda repressor-like DNA-binding domains"/>
    <property type="match status" value="1"/>
</dbReference>
<dbReference type="InterPro" id="IPR052359">
    <property type="entry name" value="HTH-type_reg/antitoxin"/>
</dbReference>
<dbReference type="RefSeq" id="WP_110628118.1">
    <property type="nucleotide sequence ID" value="NZ_CP029788.1"/>
</dbReference>
<keyword evidence="6" id="KW-1185">Reference proteome</keyword>
<dbReference type="InterPro" id="IPR010982">
    <property type="entry name" value="Lambda_DNA-bd_dom_sf"/>
</dbReference>
<evidence type="ECO:0000313" key="5">
    <source>
        <dbReference type="EMBL" id="AWT43198.1"/>
    </source>
</evidence>
<dbReference type="GO" id="GO:0003677">
    <property type="term" value="F:DNA binding"/>
    <property type="evidence" value="ECO:0007669"/>
    <property type="project" value="UniProtKB-KW"/>
</dbReference>
<evidence type="ECO:0000313" key="6">
    <source>
        <dbReference type="Proteomes" id="UP000247634"/>
    </source>
</evidence>
<evidence type="ECO:0000256" key="2">
    <source>
        <dbReference type="ARBA" id="ARBA00023125"/>
    </source>
</evidence>
<keyword evidence="2" id="KW-0238">DNA-binding</keyword>
<keyword evidence="3" id="KW-0804">Transcription</keyword>
<reference evidence="5 6" key="1">
    <citation type="submission" date="2018-06" db="EMBL/GenBank/DDBJ databases">
        <title>The complete genome sequence of a nosiheptide producer Streptomyces actuosus ATCC 25421: deducing the ability of producing a new class III lantibiotics.</title>
        <authorList>
            <person name="Liu W."/>
            <person name="Sun F."/>
            <person name="Hu Y."/>
        </authorList>
    </citation>
    <scope>NUCLEOTIDE SEQUENCE [LARGE SCALE GENOMIC DNA]</scope>
    <source>
        <strain evidence="5 6">ATCC 25421</strain>
    </source>
</reference>
<evidence type="ECO:0000256" key="3">
    <source>
        <dbReference type="ARBA" id="ARBA00023163"/>
    </source>
</evidence>